<dbReference type="PANTHER" id="PTHR43842">
    <property type="entry name" value="PROPIONYL-COA CARBOXYLASE BETA CHAIN"/>
    <property type="match status" value="1"/>
</dbReference>
<evidence type="ECO:0000259" key="4">
    <source>
        <dbReference type="PROSITE" id="PS50989"/>
    </source>
</evidence>
<dbReference type="PROSITE" id="PS50989">
    <property type="entry name" value="COA_CT_CTER"/>
    <property type="match status" value="1"/>
</dbReference>
<dbReference type="EMBL" id="QHBU01000022">
    <property type="protein sequence ID" value="PZR83828.1"/>
    <property type="molecule type" value="Genomic_DNA"/>
</dbReference>
<dbReference type="InterPro" id="IPR011762">
    <property type="entry name" value="COA_CT_N"/>
</dbReference>
<evidence type="ECO:0000313" key="6">
    <source>
        <dbReference type="Proteomes" id="UP000248724"/>
    </source>
</evidence>
<dbReference type="Proteomes" id="UP000248724">
    <property type="component" value="Unassembled WGS sequence"/>
</dbReference>
<name>A0A2W6AEY1_9BACT</name>
<dbReference type="PANTHER" id="PTHR43842:SF2">
    <property type="entry name" value="PROPIONYL-COA CARBOXYLASE BETA CHAIN, MITOCHONDRIAL"/>
    <property type="match status" value="1"/>
</dbReference>
<dbReference type="InterPro" id="IPR011763">
    <property type="entry name" value="COA_CT_C"/>
</dbReference>
<evidence type="ECO:0000256" key="1">
    <source>
        <dbReference type="ARBA" id="ARBA00006102"/>
    </source>
</evidence>
<sequence length="551" mass="60051">MPRTIRKGVPPEGAGDAEETPDGAKVSSNGTTGTPGSATERSINLLRKRRYDAVHREGAAERTQHPKGKLTARERVERFLDPSSFTEMDVFAVHRNSNFGMEERRVRGDGVVTGWGTVDGRQVFVFSHDASVFGGSLGEVFAEKVTKIMDLAVRTGSPCVGINDSGGARIQEGVVSLAGYAEIFYRNVEASGVIPQLSLIVGPCTGGAVYSPAMTDFIFMVRKVGYMFITGPDVIKVTTGERVSFEDLGGSDVHNQRSGVAHFNADTEDEAFAQMRALLGYLPANNHEQPPYRPTLDDPMRADAELQSMVPDNPNQPYDMRAVVTRVVDDGEFLEVMPHHAQNIICGFGRLDGHSVGVVGNQPRVLAGALDIEASIKAARFVRFCDAFNVPLVTFVDVPGFLPGTDQEYGGIIRHGAKLLYAYCEATVPKLTVITRKAYGGAYDVMCSKHIRADYNVAWPTAEIAVMGPQGAVNIIFKREIAAADDPAARTAELISEYREQFANPYYAAERGYIDDVIEPKQTRAALIKALHMTMDKQVTLPPRKHGNIPL</sequence>
<dbReference type="PROSITE" id="PS50980">
    <property type="entry name" value="COA_CT_NTER"/>
    <property type="match status" value="1"/>
</dbReference>
<dbReference type="Pfam" id="PF01039">
    <property type="entry name" value="Carboxyl_trans"/>
    <property type="match status" value="1"/>
</dbReference>
<dbReference type="GO" id="GO:0015977">
    <property type="term" value="P:carbon fixation"/>
    <property type="evidence" value="ECO:0007669"/>
    <property type="project" value="UniProtKB-ARBA"/>
</dbReference>
<gene>
    <name evidence="5" type="ORF">DLM65_01045</name>
</gene>
<dbReference type="GO" id="GO:0003989">
    <property type="term" value="F:acetyl-CoA carboxylase activity"/>
    <property type="evidence" value="ECO:0007669"/>
    <property type="project" value="InterPro"/>
</dbReference>
<dbReference type="InterPro" id="IPR029045">
    <property type="entry name" value="ClpP/crotonase-like_dom_sf"/>
</dbReference>
<comment type="similarity">
    <text evidence="1">Belongs to the AccD/PCCB family.</text>
</comment>
<dbReference type="GO" id="GO:0004658">
    <property type="term" value="F:propionyl-CoA carboxylase activity"/>
    <property type="evidence" value="ECO:0007669"/>
    <property type="project" value="UniProtKB-ARBA"/>
</dbReference>
<dbReference type="FunFam" id="3.90.226.10:FF:000017">
    <property type="entry name" value="Propionyl-CoA carboxylase subunit beta 5"/>
    <property type="match status" value="1"/>
</dbReference>
<proteinExistence type="inferred from homology"/>
<dbReference type="FunFam" id="3.90.226.10:FF:000016">
    <property type="entry name" value="Propionyl-CoA carboxylase, beta subunit"/>
    <property type="match status" value="1"/>
</dbReference>
<dbReference type="InterPro" id="IPR051047">
    <property type="entry name" value="AccD/PCCB"/>
</dbReference>
<accession>A0A2W6AEY1</accession>
<dbReference type="SUPFAM" id="SSF52096">
    <property type="entry name" value="ClpP/crotonase"/>
    <property type="match status" value="2"/>
</dbReference>
<dbReference type="PRINTS" id="PR01070">
    <property type="entry name" value="ACCCTRFRASEB"/>
</dbReference>
<dbReference type="AlphaFoldDB" id="A0A2W6AEY1"/>
<dbReference type="GO" id="GO:0009317">
    <property type="term" value="C:acetyl-CoA carboxylase complex"/>
    <property type="evidence" value="ECO:0007669"/>
    <property type="project" value="InterPro"/>
</dbReference>
<evidence type="ECO:0000259" key="3">
    <source>
        <dbReference type="PROSITE" id="PS50980"/>
    </source>
</evidence>
<feature type="compositionally biased region" description="Polar residues" evidence="2">
    <location>
        <begin position="26"/>
        <end position="42"/>
    </location>
</feature>
<reference evidence="5 6" key="1">
    <citation type="journal article" date="2017" name="Nature">
        <title>Atmospheric trace gases support primary production in Antarctic desert surface soil.</title>
        <authorList>
            <person name="Ji M."/>
            <person name="Greening C."/>
            <person name="Vanwonterghem I."/>
            <person name="Carere C.R."/>
            <person name="Bay S.K."/>
            <person name="Steen J.A."/>
            <person name="Montgomery K."/>
            <person name="Lines T."/>
            <person name="Beardall J."/>
            <person name="van Dorst J."/>
            <person name="Snape I."/>
            <person name="Stott M.B."/>
            <person name="Hugenholtz P."/>
            <person name="Ferrari B.C."/>
        </authorList>
    </citation>
    <scope>NUCLEOTIDE SEQUENCE [LARGE SCALE GENOMIC DNA]</scope>
    <source>
        <strain evidence="5">RRmetagenome_bin12</strain>
    </source>
</reference>
<evidence type="ECO:0000313" key="5">
    <source>
        <dbReference type="EMBL" id="PZR83828.1"/>
    </source>
</evidence>
<dbReference type="GO" id="GO:0006633">
    <property type="term" value="P:fatty acid biosynthetic process"/>
    <property type="evidence" value="ECO:0007669"/>
    <property type="project" value="InterPro"/>
</dbReference>
<feature type="domain" description="CoA carboxyltransferase C-terminal" evidence="4">
    <location>
        <begin position="301"/>
        <end position="533"/>
    </location>
</feature>
<feature type="domain" description="CoA carboxyltransferase N-terminal" evidence="3">
    <location>
        <begin position="36"/>
        <end position="294"/>
    </location>
</feature>
<dbReference type="InterPro" id="IPR000438">
    <property type="entry name" value="Acetyl_CoA_COase_Trfase_b_su"/>
</dbReference>
<evidence type="ECO:0000256" key="2">
    <source>
        <dbReference type="SAM" id="MobiDB-lite"/>
    </source>
</evidence>
<protein>
    <submittedName>
        <fullName evidence="5">Methylmalonyl-CoA carboxyltransferase</fullName>
    </submittedName>
</protein>
<comment type="caution">
    <text evidence="5">The sequence shown here is derived from an EMBL/GenBank/DDBJ whole genome shotgun (WGS) entry which is preliminary data.</text>
</comment>
<dbReference type="Gene3D" id="3.90.226.10">
    <property type="entry name" value="2-enoyl-CoA Hydratase, Chain A, domain 1"/>
    <property type="match status" value="2"/>
</dbReference>
<dbReference type="InterPro" id="IPR034733">
    <property type="entry name" value="AcCoA_carboxyl_beta"/>
</dbReference>
<feature type="region of interest" description="Disordered" evidence="2">
    <location>
        <begin position="1"/>
        <end position="43"/>
    </location>
</feature>
<organism evidence="5 6">
    <name type="scientific">Candidatus Aeolococcus gillhamiae</name>
    <dbReference type="NCBI Taxonomy" id="3127015"/>
    <lineage>
        <taxon>Bacteria</taxon>
        <taxon>Bacillati</taxon>
        <taxon>Candidatus Dormiibacterota</taxon>
        <taxon>Candidatus Dormibacteria</taxon>
        <taxon>Candidatus Aeolococcales</taxon>
        <taxon>Candidatus Aeolococcaceae</taxon>
        <taxon>Candidatus Aeolococcus</taxon>
    </lineage>
</organism>